<dbReference type="AlphaFoldDB" id="A0A8D8FIN8"/>
<feature type="region of interest" description="Disordered" evidence="1">
    <location>
        <begin position="111"/>
        <end position="148"/>
    </location>
</feature>
<feature type="compositionally biased region" description="Basic and acidic residues" evidence="1">
    <location>
        <begin position="186"/>
        <end position="203"/>
    </location>
</feature>
<dbReference type="EMBL" id="HBUE01074211">
    <property type="protein sequence ID" value="CAG6474162.1"/>
    <property type="molecule type" value="Transcribed_RNA"/>
</dbReference>
<name>A0A8D8FIN8_CULPI</name>
<evidence type="ECO:0000313" key="2">
    <source>
        <dbReference type="EMBL" id="CAG6474162.1"/>
    </source>
</evidence>
<feature type="compositionally biased region" description="Basic and acidic residues" evidence="1">
    <location>
        <begin position="53"/>
        <end position="63"/>
    </location>
</feature>
<sequence length="241" mass="27081">MLKVAICQTSNEFSCFPPKHRKGRKAGRRRLGHLQRELRLPLDRRPLRARGPPRRDRRADPRRHQNHRRRRVSREPAARVLHLRVRVLCPVRLDLRGPDGVLGAAAVRPAAGTGSLRRRGHCQLGAGVGNGGRPRVRARDRSPLRGGALQEPLRRPYLHPALDPAPPAGRGEEVWRPVGKRVRQAAHPDRRFDRARQHDRADHQAVARCRCRGGAHPYCQPAAPLSVLHGHQHSDAGGTDR</sequence>
<protein>
    <submittedName>
        <fullName evidence="2">(northern house mosquito) hypothetical protein</fullName>
    </submittedName>
</protein>
<feature type="compositionally biased region" description="Basic and acidic residues" evidence="1">
    <location>
        <begin position="34"/>
        <end position="46"/>
    </location>
</feature>
<organism evidence="2">
    <name type="scientific">Culex pipiens</name>
    <name type="common">House mosquito</name>
    <dbReference type="NCBI Taxonomy" id="7175"/>
    <lineage>
        <taxon>Eukaryota</taxon>
        <taxon>Metazoa</taxon>
        <taxon>Ecdysozoa</taxon>
        <taxon>Arthropoda</taxon>
        <taxon>Hexapoda</taxon>
        <taxon>Insecta</taxon>
        <taxon>Pterygota</taxon>
        <taxon>Neoptera</taxon>
        <taxon>Endopterygota</taxon>
        <taxon>Diptera</taxon>
        <taxon>Nematocera</taxon>
        <taxon>Culicoidea</taxon>
        <taxon>Culicidae</taxon>
        <taxon>Culicinae</taxon>
        <taxon>Culicini</taxon>
        <taxon>Culex</taxon>
        <taxon>Culex</taxon>
    </lineage>
</organism>
<feature type="region of interest" description="Disordered" evidence="1">
    <location>
        <begin position="17"/>
        <end position="75"/>
    </location>
</feature>
<feature type="region of interest" description="Disordered" evidence="1">
    <location>
        <begin position="180"/>
        <end position="203"/>
    </location>
</feature>
<accession>A0A8D8FIN8</accession>
<evidence type="ECO:0000256" key="1">
    <source>
        <dbReference type="SAM" id="MobiDB-lite"/>
    </source>
</evidence>
<proteinExistence type="predicted"/>
<reference evidence="2" key="1">
    <citation type="submission" date="2021-05" db="EMBL/GenBank/DDBJ databases">
        <authorList>
            <person name="Alioto T."/>
            <person name="Alioto T."/>
            <person name="Gomez Garrido J."/>
        </authorList>
    </citation>
    <scope>NUCLEOTIDE SEQUENCE</scope>
</reference>
<feature type="compositionally biased region" description="Basic residues" evidence="1">
    <location>
        <begin position="18"/>
        <end position="33"/>
    </location>
</feature>